<dbReference type="AlphaFoldDB" id="A0A918EGJ8"/>
<keyword evidence="2" id="KW-1185">Reference proteome</keyword>
<protein>
    <submittedName>
        <fullName evidence="1">Uncharacterized protein</fullName>
    </submittedName>
</protein>
<dbReference type="EMBL" id="BMRG01000014">
    <property type="protein sequence ID" value="GGP73838.1"/>
    <property type="molecule type" value="Genomic_DNA"/>
</dbReference>
<organism evidence="1 2">
    <name type="scientific">Saccharothrix coeruleofusca</name>
    <dbReference type="NCBI Taxonomy" id="33919"/>
    <lineage>
        <taxon>Bacteria</taxon>
        <taxon>Bacillati</taxon>
        <taxon>Actinomycetota</taxon>
        <taxon>Actinomycetes</taxon>
        <taxon>Pseudonocardiales</taxon>
        <taxon>Pseudonocardiaceae</taxon>
        <taxon>Saccharothrix</taxon>
    </lineage>
</organism>
<reference evidence="1" key="2">
    <citation type="submission" date="2020-09" db="EMBL/GenBank/DDBJ databases">
        <authorList>
            <person name="Sun Q."/>
            <person name="Ohkuma M."/>
        </authorList>
    </citation>
    <scope>NUCLEOTIDE SEQUENCE</scope>
    <source>
        <strain evidence="1">JCM 3313</strain>
    </source>
</reference>
<accession>A0A918EGJ8</accession>
<comment type="caution">
    <text evidence="1">The sequence shown here is derived from an EMBL/GenBank/DDBJ whole genome shotgun (WGS) entry which is preliminary data.</text>
</comment>
<proteinExistence type="predicted"/>
<name>A0A918EGJ8_9PSEU</name>
<dbReference type="RefSeq" id="WP_189226136.1">
    <property type="nucleotide sequence ID" value="NZ_BMRG01000014.1"/>
</dbReference>
<evidence type="ECO:0000313" key="2">
    <source>
        <dbReference type="Proteomes" id="UP000639606"/>
    </source>
</evidence>
<evidence type="ECO:0000313" key="1">
    <source>
        <dbReference type="EMBL" id="GGP73838.1"/>
    </source>
</evidence>
<dbReference type="Proteomes" id="UP000639606">
    <property type="component" value="Unassembled WGS sequence"/>
</dbReference>
<reference evidence="1" key="1">
    <citation type="journal article" date="2014" name="Int. J. Syst. Evol. Microbiol.">
        <title>Complete genome sequence of Corynebacterium casei LMG S-19264T (=DSM 44701T), isolated from a smear-ripened cheese.</title>
        <authorList>
            <consortium name="US DOE Joint Genome Institute (JGI-PGF)"/>
            <person name="Walter F."/>
            <person name="Albersmeier A."/>
            <person name="Kalinowski J."/>
            <person name="Ruckert C."/>
        </authorList>
    </citation>
    <scope>NUCLEOTIDE SEQUENCE</scope>
    <source>
        <strain evidence="1">JCM 3313</strain>
    </source>
</reference>
<sequence>MLTPELVAEVFGVRSHRWVDPDTGQVHLGFSRLAETTTNDDAVASAAGPGQERG</sequence>
<gene>
    <name evidence="1" type="ORF">GCM10010185_54090</name>
</gene>